<feature type="domain" description="NADP-dependent oxidoreductase" evidence="1">
    <location>
        <begin position="65"/>
        <end position="353"/>
    </location>
</feature>
<organism evidence="2 3">
    <name type="scientific">Agromyces seonyuensis</name>
    <dbReference type="NCBI Taxonomy" id="2662446"/>
    <lineage>
        <taxon>Bacteria</taxon>
        <taxon>Bacillati</taxon>
        <taxon>Actinomycetota</taxon>
        <taxon>Actinomycetes</taxon>
        <taxon>Micrococcales</taxon>
        <taxon>Microbacteriaceae</taxon>
        <taxon>Agromyces</taxon>
    </lineage>
</organism>
<proteinExistence type="predicted"/>
<dbReference type="InterPro" id="IPR023210">
    <property type="entry name" value="NADP_OxRdtase_dom"/>
</dbReference>
<reference evidence="2 3" key="1">
    <citation type="submission" date="2019-12" db="EMBL/GenBank/DDBJ databases">
        <authorList>
            <person name="Kim Y.S."/>
        </authorList>
    </citation>
    <scope>NUCLEOTIDE SEQUENCE [LARGE SCALE GENOMIC DNA]</scope>
    <source>
        <strain evidence="2 3">MMS17-SY077</strain>
    </source>
</reference>
<comment type="caution">
    <text evidence="2">The sequence shown here is derived from an EMBL/GenBank/DDBJ whole genome shotgun (WGS) entry which is preliminary data.</text>
</comment>
<dbReference type="Pfam" id="PF00248">
    <property type="entry name" value="Aldo_ket_red"/>
    <property type="match status" value="1"/>
</dbReference>
<sequence>MSTVEIGEQLSSLDVEAATLVRRSGRHRAPDADERVEYVDTNLFSGPIAVQRRSAIADTGITVHPLCLGGSTFGWTLDPEAAFQVLDRFAGIGGDFVDTADSYAAGRSELMIGAWLKSRRQQGRVAVATKIGRHPDAPGLSPASIRAGVDASLSRLGIERIDLLYFHGEDPATPLGESLGEVDSLIRAGKVRAIGASDFSPDALIEARVLAANGLPRFEALTVEYHLMQRRAYEGARELVAHAQGIAVLPYFALAGGFLAGAVRRRADIRHDARGSRVARHLNRRGHRVLGALDAVAFKHGVEPATVALAWLTAKPGVVAPVASAADPEQVDALMAAASLQLSRSDLVELDRASA</sequence>
<dbReference type="SUPFAM" id="SSF51430">
    <property type="entry name" value="NAD(P)-linked oxidoreductase"/>
    <property type="match status" value="1"/>
</dbReference>
<evidence type="ECO:0000313" key="2">
    <source>
        <dbReference type="EMBL" id="MWB97993.1"/>
    </source>
</evidence>
<dbReference type="AlphaFoldDB" id="A0A6I4NUT3"/>
<dbReference type="InterPro" id="IPR036812">
    <property type="entry name" value="NAD(P)_OxRdtase_dom_sf"/>
</dbReference>
<name>A0A6I4NUT3_9MICO</name>
<dbReference type="InterPro" id="IPR050523">
    <property type="entry name" value="AKR_Detox_Biosynth"/>
</dbReference>
<accession>A0A6I4NUT3</accession>
<keyword evidence="3" id="KW-1185">Reference proteome</keyword>
<evidence type="ECO:0000313" key="3">
    <source>
        <dbReference type="Proteomes" id="UP000438182"/>
    </source>
</evidence>
<dbReference type="EMBL" id="WSTA01000017">
    <property type="protein sequence ID" value="MWB97993.1"/>
    <property type="molecule type" value="Genomic_DNA"/>
</dbReference>
<gene>
    <name evidence="2" type="ORF">GB864_05445</name>
</gene>
<evidence type="ECO:0000259" key="1">
    <source>
        <dbReference type="Pfam" id="PF00248"/>
    </source>
</evidence>
<dbReference type="Gene3D" id="3.20.20.100">
    <property type="entry name" value="NADP-dependent oxidoreductase domain"/>
    <property type="match status" value="1"/>
</dbReference>
<dbReference type="Proteomes" id="UP000438182">
    <property type="component" value="Unassembled WGS sequence"/>
</dbReference>
<dbReference type="PANTHER" id="PTHR43364">
    <property type="entry name" value="NADH-SPECIFIC METHYLGLYOXAL REDUCTASE-RELATED"/>
    <property type="match status" value="1"/>
</dbReference>
<dbReference type="PANTHER" id="PTHR43364:SF6">
    <property type="entry name" value="OXIDOREDUCTASE-RELATED"/>
    <property type="match status" value="1"/>
</dbReference>
<protein>
    <submittedName>
        <fullName evidence="2">Aldo/keto reductase</fullName>
    </submittedName>
</protein>
<dbReference type="GO" id="GO:0005829">
    <property type="term" value="C:cytosol"/>
    <property type="evidence" value="ECO:0007669"/>
    <property type="project" value="TreeGrafter"/>
</dbReference>